<keyword evidence="1" id="KW-0732">Signal</keyword>
<feature type="signal peptide" evidence="1">
    <location>
        <begin position="1"/>
        <end position="15"/>
    </location>
</feature>
<evidence type="ECO:0000256" key="1">
    <source>
        <dbReference type="SAM" id="SignalP"/>
    </source>
</evidence>
<evidence type="ECO:0008006" key="4">
    <source>
        <dbReference type="Google" id="ProtNLM"/>
    </source>
</evidence>
<proteinExistence type="predicted"/>
<gene>
    <name evidence="2" type="ORF">SAMN05444340_110115</name>
</gene>
<dbReference type="STRING" id="321339.SAMN05444340_110115"/>
<evidence type="ECO:0000313" key="3">
    <source>
        <dbReference type="Proteomes" id="UP000199286"/>
    </source>
</evidence>
<reference evidence="2 3" key="1">
    <citation type="submission" date="2016-10" db="EMBL/GenBank/DDBJ databases">
        <authorList>
            <person name="de Groot N.N."/>
        </authorList>
    </citation>
    <scope>NUCLEOTIDE SEQUENCE [LARGE SCALE GENOMIC DNA]</scope>
    <source>
        <strain evidence="2 3">DSM 26880</strain>
    </source>
</reference>
<dbReference type="Proteomes" id="UP000199286">
    <property type="component" value="Unassembled WGS sequence"/>
</dbReference>
<dbReference type="AlphaFoldDB" id="A0A1H3KUQ7"/>
<protein>
    <recommendedName>
        <fullName evidence="4">Lipoprotein SmpA/OmlA domain-containing protein</fullName>
    </recommendedName>
</protein>
<keyword evidence="3" id="KW-1185">Reference proteome</keyword>
<feature type="chain" id="PRO_5013085476" description="Lipoprotein SmpA/OmlA domain-containing protein" evidence="1">
    <location>
        <begin position="16"/>
        <end position="74"/>
    </location>
</feature>
<organism evidence="2 3">
    <name type="scientific">Citreimonas salinaria</name>
    <dbReference type="NCBI Taxonomy" id="321339"/>
    <lineage>
        <taxon>Bacteria</taxon>
        <taxon>Pseudomonadati</taxon>
        <taxon>Pseudomonadota</taxon>
        <taxon>Alphaproteobacteria</taxon>
        <taxon>Rhodobacterales</taxon>
        <taxon>Roseobacteraceae</taxon>
        <taxon>Citreimonas</taxon>
    </lineage>
</organism>
<name>A0A1H3KUQ7_9RHOB</name>
<accession>A0A1H3KUQ7</accession>
<sequence>MRAPLSCLLAAVALAACDAPYTASNEVPAQVLAALPDDLSPRAVGQQADGCWFYVVGGDAIVPLEDADGNRVCT</sequence>
<evidence type="ECO:0000313" key="2">
    <source>
        <dbReference type="EMBL" id="SDY55746.1"/>
    </source>
</evidence>
<dbReference type="RefSeq" id="WP_089883871.1">
    <property type="nucleotide sequence ID" value="NZ_FNPF01000010.1"/>
</dbReference>
<dbReference type="PROSITE" id="PS51257">
    <property type="entry name" value="PROKAR_LIPOPROTEIN"/>
    <property type="match status" value="1"/>
</dbReference>
<dbReference type="EMBL" id="FNPF01000010">
    <property type="protein sequence ID" value="SDY55746.1"/>
    <property type="molecule type" value="Genomic_DNA"/>
</dbReference>